<evidence type="ECO:0000256" key="8">
    <source>
        <dbReference type="ARBA" id="ARBA00022691"/>
    </source>
</evidence>
<keyword evidence="6 9" id="KW-0489">Methyltransferase</keyword>
<dbReference type="HAMAP" id="MF_00812">
    <property type="entry name" value="Thiopur_methtran"/>
    <property type="match status" value="1"/>
</dbReference>
<dbReference type="PIRSF" id="PIRSF023956">
    <property type="entry name" value="Thiopurine_S-methyltransferase"/>
    <property type="match status" value="1"/>
</dbReference>
<evidence type="ECO:0000256" key="2">
    <source>
        <dbReference type="ARBA" id="ARBA00004496"/>
    </source>
</evidence>
<dbReference type="EC" id="2.1.1.67" evidence="4 9"/>
<feature type="binding site" evidence="9">
    <location>
        <position position="66"/>
    </location>
    <ligand>
        <name>S-adenosyl-L-methionine</name>
        <dbReference type="ChEBI" id="CHEBI:59789"/>
    </ligand>
</feature>
<protein>
    <recommendedName>
        <fullName evidence="4 9">Thiopurine S-methyltransferase</fullName>
        <ecNumber evidence="4 9">2.1.1.67</ecNumber>
    </recommendedName>
    <alternativeName>
        <fullName evidence="9">Thiopurine methyltransferase</fullName>
    </alternativeName>
</protein>
<keyword evidence="5 9" id="KW-0963">Cytoplasm</keyword>
<dbReference type="STRING" id="1236501.GCA_000613865_03127"/>
<dbReference type="PANTHER" id="PTHR10259">
    <property type="entry name" value="THIOPURINE S-METHYLTRANSFERASE"/>
    <property type="match status" value="1"/>
</dbReference>
<dbReference type="RefSeq" id="WP_086638976.1">
    <property type="nucleotide sequence ID" value="NZ_JOPJ01000009.1"/>
</dbReference>
<feature type="binding site" evidence="9">
    <location>
        <position position="10"/>
    </location>
    <ligand>
        <name>S-adenosyl-L-methionine</name>
        <dbReference type="ChEBI" id="CHEBI:59789"/>
    </ligand>
</feature>
<dbReference type="EMBL" id="JOPJ01000009">
    <property type="protein sequence ID" value="OUJ12838.1"/>
    <property type="molecule type" value="Genomic_DNA"/>
</dbReference>
<dbReference type="SUPFAM" id="SSF53335">
    <property type="entry name" value="S-adenosyl-L-methionine-dependent methyltransferases"/>
    <property type="match status" value="1"/>
</dbReference>
<dbReference type="InterPro" id="IPR025835">
    <property type="entry name" value="Thiopurine_S-MeTrfase"/>
</dbReference>
<dbReference type="InterPro" id="IPR022474">
    <property type="entry name" value="Thiopur_S-MeTfrase_Se/Te_detox"/>
</dbReference>
<dbReference type="Pfam" id="PF05724">
    <property type="entry name" value="TPMT"/>
    <property type="match status" value="1"/>
</dbReference>
<dbReference type="InterPro" id="IPR029063">
    <property type="entry name" value="SAM-dependent_MTases_sf"/>
</dbReference>
<comment type="catalytic activity">
    <reaction evidence="1 9">
        <text>S-adenosyl-L-methionine + a thiopurine = S-adenosyl-L-homocysteine + a thiopurine S-methylether.</text>
        <dbReference type="EC" id="2.1.1.67"/>
    </reaction>
</comment>
<dbReference type="PROSITE" id="PS51585">
    <property type="entry name" value="SAM_MT_TPMT"/>
    <property type="match status" value="1"/>
</dbReference>
<keyword evidence="7 9" id="KW-0808">Transferase</keyword>
<gene>
    <name evidence="9" type="primary">tpm</name>
    <name evidence="10" type="ORF">HK26_13210</name>
</gene>
<dbReference type="Proteomes" id="UP000194931">
    <property type="component" value="Unassembled WGS sequence"/>
</dbReference>
<evidence type="ECO:0000256" key="5">
    <source>
        <dbReference type="ARBA" id="ARBA00022490"/>
    </source>
</evidence>
<dbReference type="OrthoDB" id="9778208at2"/>
<dbReference type="FunFam" id="3.40.50.150:FF:000101">
    <property type="entry name" value="Thiopurine S-methyltransferase"/>
    <property type="match status" value="1"/>
</dbReference>
<dbReference type="PANTHER" id="PTHR10259:SF11">
    <property type="entry name" value="THIOPURINE S-METHYLTRANSFERASE"/>
    <property type="match status" value="1"/>
</dbReference>
<feature type="binding site" evidence="9">
    <location>
        <position position="45"/>
    </location>
    <ligand>
        <name>S-adenosyl-L-methionine</name>
        <dbReference type="ChEBI" id="CHEBI:59789"/>
    </ligand>
</feature>
<dbReference type="GO" id="GO:0032259">
    <property type="term" value="P:methylation"/>
    <property type="evidence" value="ECO:0007669"/>
    <property type="project" value="UniProtKB-KW"/>
</dbReference>
<dbReference type="InterPro" id="IPR008854">
    <property type="entry name" value="TPMT"/>
</dbReference>
<comment type="subcellular location">
    <subcellularLocation>
        <location evidence="2 9">Cytoplasm</location>
    </subcellularLocation>
</comment>
<accession>A0A252BV52</accession>
<organism evidence="10 11">
    <name type="scientific">Acetobacter okinawensis</name>
    <dbReference type="NCBI Taxonomy" id="1076594"/>
    <lineage>
        <taxon>Bacteria</taxon>
        <taxon>Pseudomonadati</taxon>
        <taxon>Pseudomonadota</taxon>
        <taxon>Alphaproteobacteria</taxon>
        <taxon>Acetobacterales</taxon>
        <taxon>Acetobacteraceae</taxon>
        <taxon>Acetobacter</taxon>
    </lineage>
</organism>
<evidence type="ECO:0000256" key="1">
    <source>
        <dbReference type="ARBA" id="ARBA00000903"/>
    </source>
</evidence>
<proteinExistence type="inferred from homology"/>
<evidence type="ECO:0000256" key="7">
    <source>
        <dbReference type="ARBA" id="ARBA00022679"/>
    </source>
</evidence>
<dbReference type="GO" id="GO:0010038">
    <property type="term" value="P:response to metal ion"/>
    <property type="evidence" value="ECO:0007669"/>
    <property type="project" value="InterPro"/>
</dbReference>
<comment type="similarity">
    <text evidence="3 9">Belongs to the class I-like SAM-binding methyltransferase superfamily. TPMT family.</text>
</comment>
<reference evidence="11" key="1">
    <citation type="submission" date="2014-06" db="EMBL/GenBank/DDBJ databases">
        <authorList>
            <person name="Winans N.J."/>
            <person name="Newell P.D."/>
            <person name="Douglas A.E."/>
        </authorList>
    </citation>
    <scope>NUCLEOTIDE SEQUENCE [LARGE SCALE GENOMIC DNA]</scope>
</reference>
<dbReference type="AlphaFoldDB" id="A0A252BV52"/>
<evidence type="ECO:0000313" key="11">
    <source>
        <dbReference type="Proteomes" id="UP000194931"/>
    </source>
</evidence>
<evidence type="ECO:0000256" key="4">
    <source>
        <dbReference type="ARBA" id="ARBA00011905"/>
    </source>
</evidence>
<sequence>MDAEFWLAKWKRNETGFHALHPHPALVTYFSGLCAVRGGCVFVPLCGKSLDIHWLLKNNYRVIGVELSHLAVEQLFAELGIHPVISHLPAGVVVFEGVNIRVFVADIFALTPDMLGPVDIVYDRAALVALPAPMAARYARHLTQLTKCADQFLVCVEYDQERLSGPPFAVMAQDVERYYAQDYTIASIDRSPVANGIKGKEPGYEHIWFLHSVEKKV</sequence>
<dbReference type="Gene3D" id="3.40.50.150">
    <property type="entry name" value="Vaccinia Virus protein VP39"/>
    <property type="match status" value="1"/>
</dbReference>
<keyword evidence="11" id="KW-1185">Reference proteome</keyword>
<keyword evidence="8 9" id="KW-0949">S-adenosyl-L-methionine</keyword>
<dbReference type="NCBIfam" id="TIGR03840">
    <property type="entry name" value="TMPT_Se_Te"/>
    <property type="match status" value="1"/>
</dbReference>
<evidence type="ECO:0000256" key="6">
    <source>
        <dbReference type="ARBA" id="ARBA00022603"/>
    </source>
</evidence>
<dbReference type="GO" id="GO:0008119">
    <property type="term" value="F:thiopurine S-methyltransferase activity"/>
    <property type="evidence" value="ECO:0007669"/>
    <property type="project" value="UniProtKB-UniRule"/>
</dbReference>
<feature type="binding site" evidence="9">
    <location>
        <position position="124"/>
    </location>
    <ligand>
        <name>S-adenosyl-L-methionine</name>
        <dbReference type="ChEBI" id="CHEBI:59789"/>
    </ligand>
</feature>
<comment type="caution">
    <text evidence="10">The sequence shown here is derived from an EMBL/GenBank/DDBJ whole genome shotgun (WGS) entry which is preliminary data.</text>
</comment>
<dbReference type="GO" id="GO:0005737">
    <property type="term" value="C:cytoplasm"/>
    <property type="evidence" value="ECO:0007669"/>
    <property type="project" value="UniProtKB-SubCell"/>
</dbReference>
<evidence type="ECO:0000313" key="10">
    <source>
        <dbReference type="EMBL" id="OUJ12838.1"/>
    </source>
</evidence>
<evidence type="ECO:0000256" key="9">
    <source>
        <dbReference type="HAMAP-Rule" id="MF_00812"/>
    </source>
</evidence>
<evidence type="ECO:0000256" key="3">
    <source>
        <dbReference type="ARBA" id="ARBA00008145"/>
    </source>
</evidence>
<name>A0A252BV52_9PROT</name>